<keyword evidence="5" id="KW-0460">Magnesium</keyword>
<dbReference type="PANTHER" id="PTHR34047:SF7">
    <property type="entry name" value="RNA-DIRECTED DNA POLYMERASE"/>
    <property type="match status" value="1"/>
</dbReference>
<dbReference type="SUPFAM" id="SSF56672">
    <property type="entry name" value="DNA/RNA polymerases"/>
    <property type="match status" value="1"/>
</dbReference>
<keyword evidence="6 10" id="KW-0695">RNA-directed DNA polymerase</keyword>
<dbReference type="GO" id="GO:0003723">
    <property type="term" value="F:RNA binding"/>
    <property type="evidence" value="ECO:0007669"/>
    <property type="project" value="InterPro"/>
</dbReference>
<dbReference type="InterPro" id="IPR051083">
    <property type="entry name" value="GrpII_Intron_Splice-Mob/Def"/>
</dbReference>
<dbReference type="Gene3D" id="3.10.10.10">
    <property type="entry name" value="HIV Type 1 Reverse Transcriptase, subunit A, domain 1"/>
    <property type="match status" value="1"/>
</dbReference>
<dbReference type="Pfam" id="PF00078">
    <property type="entry name" value="RVT_1"/>
    <property type="match status" value="1"/>
</dbReference>
<accession>A0A6D2FHN0</accession>
<evidence type="ECO:0000256" key="2">
    <source>
        <dbReference type="ARBA" id="ARBA00022679"/>
    </source>
</evidence>
<dbReference type="InterPro" id="IPR000123">
    <property type="entry name" value="Reverse_transcriptase_msDNA"/>
</dbReference>
<name>A0A6D2FHN0_ECOLX</name>
<dbReference type="EMBL" id="QYMX01000008">
    <property type="protein sequence ID" value="TXW69205.1"/>
    <property type="molecule type" value="Genomic_DNA"/>
</dbReference>
<keyword evidence="3" id="KW-0548">Nucleotidyltransferase</keyword>
<dbReference type="EC" id="2.7.7.49" evidence="1"/>
<evidence type="ECO:0000256" key="5">
    <source>
        <dbReference type="ARBA" id="ARBA00022842"/>
    </source>
</evidence>
<dbReference type="GO" id="GO:0051607">
    <property type="term" value="P:defense response to virus"/>
    <property type="evidence" value="ECO:0007669"/>
    <property type="project" value="UniProtKB-KW"/>
</dbReference>
<dbReference type="GO" id="GO:0003964">
    <property type="term" value="F:RNA-directed DNA polymerase activity"/>
    <property type="evidence" value="ECO:0007669"/>
    <property type="project" value="UniProtKB-KW"/>
</dbReference>
<dbReference type="InterPro" id="IPR000477">
    <property type="entry name" value="RT_dom"/>
</dbReference>
<keyword evidence="7" id="KW-0051">Antiviral defense</keyword>
<evidence type="ECO:0000256" key="9">
    <source>
        <dbReference type="ARBA" id="ARBA00048173"/>
    </source>
</evidence>
<reference evidence="10" key="1">
    <citation type="submission" date="2018-09" db="EMBL/GenBank/DDBJ databases">
        <title>Persistent metagenomic signatures of early life antibiotic treatment in the infant gut microbiota and resistome.</title>
        <authorList>
            <person name="Gasparrini A.J."/>
        </authorList>
    </citation>
    <scope>NUCLEOTIDE SEQUENCE</scope>
    <source>
        <strain evidence="10">N039.E-6</strain>
    </source>
</reference>
<evidence type="ECO:0000256" key="1">
    <source>
        <dbReference type="ARBA" id="ARBA00012493"/>
    </source>
</evidence>
<dbReference type="InterPro" id="IPR043128">
    <property type="entry name" value="Rev_trsase/Diguanyl_cyclase"/>
</dbReference>
<organism evidence="10">
    <name type="scientific">Escherichia coli</name>
    <dbReference type="NCBI Taxonomy" id="562"/>
    <lineage>
        <taxon>Bacteria</taxon>
        <taxon>Pseudomonadati</taxon>
        <taxon>Pseudomonadota</taxon>
        <taxon>Gammaproteobacteria</taxon>
        <taxon>Enterobacterales</taxon>
        <taxon>Enterobacteriaceae</taxon>
        <taxon>Escherichia</taxon>
    </lineage>
</organism>
<evidence type="ECO:0000256" key="3">
    <source>
        <dbReference type="ARBA" id="ARBA00022695"/>
    </source>
</evidence>
<dbReference type="PROSITE" id="PS50878">
    <property type="entry name" value="RT_POL"/>
    <property type="match status" value="1"/>
</dbReference>
<evidence type="ECO:0000313" key="10">
    <source>
        <dbReference type="EMBL" id="TXW69205.1"/>
    </source>
</evidence>
<dbReference type="PRINTS" id="PR00866">
    <property type="entry name" value="RNADNAPOLMS"/>
</dbReference>
<comment type="similarity">
    <text evidence="8">Belongs to the bacterial reverse transcriptase family.</text>
</comment>
<gene>
    <name evidence="10" type="ORF">D4M70_08770</name>
</gene>
<dbReference type="NCBIfam" id="NF038233">
    <property type="entry name" value="retron_St85_RT"/>
    <property type="match status" value="1"/>
</dbReference>
<evidence type="ECO:0000256" key="6">
    <source>
        <dbReference type="ARBA" id="ARBA00022918"/>
    </source>
</evidence>
<dbReference type="InterPro" id="IPR043502">
    <property type="entry name" value="DNA/RNA_pol_sf"/>
</dbReference>
<evidence type="ECO:0000256" key="7">
    <source>
        <dbReference type="ARBA" id="ARBA00023118"/>
    </source>
</evidence>
<keyword evidence="4" id="KW-0479">Metal-binding</keyword>
<dbReference type="AlphaFoldDB" id="A0A6D2FHN0"/>
<protein>
    <recommendedName>
        <fullName evidence="1">RNA-directed DNA polymerase</fullName>
        <ecNumber evidence="1">2.7.7.49</ecNumber>
    </recommendedName>
</protein>
<dbReference type="RefSeq" id="WP_032254751.1">
    <property type="nucleotide sequence ID" value="NZ_BGSK01000007.1"/>
</dbReference>
<dbReference type="CDD" id="cd03487">
    <property type="entry name" value="RT_Bac_retron_II"/>
    <property type="match status" value="1"/>
</dbReference>
<dbReference type="PANTHER" id="PTHR34047">
    <property type="entry name" value="NUCLEAR INTRON MATURASE 1, MITOCHONDRIAL-RELATED"/>
    <property type="match status" value="1"/>
</dbReference>
<dbReference type="Gene3D" id="3.30.70.270">
    <property type="match status" value="1"/>
</dbReference>
<dbReference type="GO" id="GO:0046872">
    <property type="term" value="F:metal ion binding"/>
    <property type="evidence" value="ECO:0007669"/>
    <property type="project" value="UniProtKB-KW"/>
</dbReference>
<evidence type="ECO:0000256" key="4">
    <source>
        <dbReference type="ARBA" id="ARBA00022723"/>
    </source>
</evidence>
<comment type="caution">
    <text evidence="10">The sequence shown here is derived from an EMBL/GenBank/DDBJ whole genome shotgun (WGS) entry which is preliminary data.</text>
</comment>
<proteinExistence type="inferred from homology"/>
<evidence type="ECO:0000256" key="8">
    <source>
        <dbReference type="ARBA" id="ARBA00034120"/>
    </source>
</evidence>
<comment type="catalytic activity">
    <reaction evidence="9">
        <text>DNA(n) + a 2'-deoxyribonucleoside 5'-triphosphate = DNA(n+1) + diphosphate</text>
        <dbReference type="Rhea" id="RHEA:22508"/>
        <dbReference type="Rhea" id="RHEA-COMP:17339"/>
        <dbReference type="Rhea" id="RHEA-COMP:17340"/>
        <dbReference type="ChEBI" id="CHEBI:33019"/>
        <dbReference type="ChEBI" id="CHEBI:61560"/>
        <dbReference type="ChEBI" id="CHEBI:173112"/>
        <dbReference type="EC" id="2.7.7.49"/>
    </reaction>
</comment>
<sequence>MRIYSLIDSQTLMTKGFASEVMRSPEPPKKWDIAKKKGGMRTIYHPSSKVKLIQYWLMNNVFSKLPMHNAAYAFVKNRSIKSNALLHAESKNKYYVKIDLKDFFPSIKFTDFEYAFTRYRDRIEFTTEYDKELLQLIKTICFISDSTLPIGFPTSPLIANFVARELDEKLTQKLNAIDKLNATYTRYADDIIVSTNMKGASKLILDCFKRTMKEIGPDFKINIKKFKICSASGGSIVVTGLKVCHDFHITLHRSMKDKIRLHLSLLSKGILKDEDHNKLSGYIAYAKDIDPHFYTKLNRKYFQEIKWIQNLHNKVE</sequence>
<dbReference type="SMR" id="A0A6D2FHN0"/>
<keyword evidence="2" id="KW-0808">Transferase</keyword>